<evidence type="ECO:0000256" key="1">
    <source>
        <dbReference type="ARBA" id="ARBA00022481"/>
    </source>
</evidence>
<dbReference type="InterPro" id="IPR003660">
    <property type="entry name" value="HAMP_dom"/>
</dbReference>
<dbReference type="Pfam" id="PF00015">
    <property type="entry name" value="MCPsignal"/>
    <property type="match status" value="1"/>
</dbReference>
<dbReference type="Pfam" id="PF17201">
    <property type="entry name" value="Cache_3-Cache_2"/>
    <property type="match status" value="1"/>
</dbReference>
<dbReference type="InterPro" id="IPR004089">
    <property type="entry name" value="MCPsignal_dom"/>
</dbReference>
<dbReference type="InterPro" id="IPR029151">
    <property type="entry name" value="Sensor-like_sf"/>
</dbReference>
<keyword evidence="5" id="KW-1133">Transmembrane helix</keyword>
<comment type="similarity">
    <text evidence="2">Belongs to the methyl-accepting chemotaxis (MCP) protein family.</text>
</comment>
<accession>A0ABW8ESZ7</accession>
<name>A0ABW8ESZ7_9BURK</name>
<keyword evidence="5" id="KW-0812">Transmembrane</keyword>
<keyword evidence="5" id="KW-0472">Membrane</keyword>
<keyword evidence="4" id="KW-0175">Coiled coil</keyword>
<evidence type="ECO:0000256" key="3">
    <source>
        <dbReference type="PROSITE-ProRule" id="PRU00284"/>
    </source>
</evidence>
<dbReference type="PROSITE" id="PS50885">
    <property type="entry name" value="HAMP"/>
    <property type="match status" value="1"/>
</dbReference>
<dbReference type="Gene3D" id="3.30.450.20">
    <property type="entry name" value="PAS domain"/>
    <property type="match status" value="1"/>
</dbReference>
<dbReference type="RefSeq" id="WP_402698125.1">
    <property type="nucleotide sequence ID" value="NZ_JBIUZV010000001.1"/>
</dbReference>
<keyword evidence="9" id="KW-1185">Reference proteome</keyword>
<dbReference type="CDD" id="cd12912">
    <property type="entry name" value="PDC2_MCP_like"/>
    <property type="match status" value="1"/>
</dbReference>
<dbReference type="PANTHER" id="PTHR43531">
    <property type="entry name" value="PROTEIN ICFG"/>
    <property type="match status" value="1"/>
</dbReference>
<dbReference type="CDD" id="cd11386">
    <property type="entry name" value="MCP_signal"/>
    <property type="match status" value="1"/>
</dbReference>
<evidence type="ECO:0000259" key="7">
    <source>
        <dbReference type="PROSITE" id="PS50885"/>
    </source>
</evidence>
<dbReference type="SUPFAM" id="SSF103190">
    <property type="entry name" value="Sensory domain-like"/>
    <property type="match status" value="1"/>
</dbReference>
<evidence type="ECO:0000256" key="4">
    <source>
        <dbReference type="SAM" id="Coils"/>
    </source>
</evidence>
<dbReference type="SUPFAM" id="SSF58104">
    <property type="entry name" value="Methyl-accepting chemotaxis protein (MCP) signaling domain"/>
    <property type="match status" value="1"/>
</dbReference>
<evidence type="ECO:0000313" key="9">
    <source>
        <dbReference type="Proteomes" id="UP001617427"/>
    </source>
</evidence>
<dbReference type="InterPro" id="IPR051310">
    <property type="entry name" value="MCP_chemotaxis"/>
</dbReference>
<sequence>MSIDTSSPAHRASILNRSIGTKLTALTVALVGVVFIIALMLITYSASRMVEKRSIEQMSNETRSVSHMVGMFDHTVTSQVDRFSTMFGNEFAGKFTLDEGRTIQIGDRATPALQNDGHDLTLDFTIPDRFTAETGVSATIFAKTGDDFVRVSTSLKKENGERAIGTLLDRTHPGYAALKADKAYSGLATLFGKQYITKYVPIKDAAGQIIGVLYVGIDISPDIKALKDQIKALKIGDTGFFYVLNGKEGKELGTMIAGAPREGKEEGASLLDLKDAAGNSYIKALLEQKEGAQHYTTLDGRKKIIALARYPGWNWVIAGEAYVDEITREVDSMRKLYIGGGLLFLAILGLILSLLVRRMVSRPLDAVCQAADRIAGGDLTTRLHVTRGDEIGRLMQSFNGISEGLSEVVASVRAGTEEINTAASEIAAGNLNLSSRTEQQAGALEETASAMEELTSTVKQNAANAVQADQLSSSASTIAGQGGNVVGQVVETMNAINTSSQRIVDIISVIDGIAFQTNILALNAAVEAARAGEQGRGFAVVATEVRTLAQRSATAAREIKELIDASVHTVGAGGKLVEQAGATMGDVVASVQRVSTVINEITTASREQSEGIDQINRAIAQMDESTQQNAALVEQAAAAAQSLQQQAQHLAAAVSAFRI</sequence>
<evidence type="ECO:0000259" key="6">
    <source>
        <dbReference type="PROSITE" id="PS50111"/>
    </source>
</evidence>
<dbReference type="PROSITE" id="PS50111">
    <property type="entry name" value="CHEMOTAXIS_TRANSDUC_2"/>
    <property type="match status" value="1"/>
</dbReference>
<evidence type="ECO:0000256" key="2">
    <source>
        <dbReference type="ARBA" id="ARBA00029447"/>
    </source>
</evidence>
<reference evidence="8 9" key="1">
    <citation type="submission" date="2024-10" db="EMBL/GenBank/DDBJ databases">
        <title>The Natural Products Discovery Center: Release of the First 8490 Sequenced Strains for Exploring Actinobacteria Biosynthetic Diversity.</title>
        <authorList>
            <person name="Kalkreuter E."/>
            <person name="Kautsar S.A."/>
            <person name="Yang D."/>
            <person name="Bader C.D."/>
            <person name="Teijaro C.N."/>
            <person name="Fluegel L."/>
            <person name="Davis C.M."/>
            <person name="Simpson J.R."/>
            <person name="Lauterbach L."/>
            <person name="Steele A.D."/>
            <person name="Gui C."/>
            <person name="Meng S."/>
            <person name="Li G."/>
            <person name="Viehrig K."/>
            <person name="Ye F."/>
            <person name="Su P."/>
            <person name="Kiefer A.F."/>
            <person name="Nichols A."/>
            <person name="Cepeda A.J."/>
            <person name="Yan W."/>
            <person name="Fan B."/>
            <person name="Jiang Y."/>
            <person name="Adhikari A."/>
            <person name="Zheng C.-J."/>
            <person name="Schuster L."/>
            <person name="Cowan T.M."/>
            <person name="Smanski M.J."/>
            <person name="Chevrette M.G."/>
            <person name="De Carvalho L.P.S."/>
            <person name="Shen B."/>
        </authorList>
    </citation>
    <scope>NUCLEOTIDE SEQUENCE [LARGE SCALE GENOMIC DNA]</scope>
    <source>
        <strain evidence="8 9">NPDC087045</strain>
    </source>
</reference>
<evidence type="ECO:0000313" key="8">
    <source>
        <dbReference type="EMBL" id="MFJ3044575.1"/>
    </source>
</evidence>
<feature type="transmembrane region" description="Helical" evidence="5">
    <location>
        <begin position="336"/>
        <end position="356"/>
    </location>
</feature>
<dbReference type="PRINTS" id="PR00260">
    <property type="entry name" value="CHEMTRNSDUCR"/>
</dbReference>
<feature type="domain" description="Methyl-accepting transducer" evidence="6">
    <location>
        <begin position="415"/>
        <end position="644"/>
    </location>
</feature>
<dbReference type="InterPro" id="IPR033462">
    <property type="entry name" value="Cache_3-Cache_2"/>
</dbReference>
<organism evidence="8 9">
    <name type="scientific">Herbaspirillum chlorophenolicum</name>
    <dbReference type="NCBI Taxonomy" id="211589"/>
    <lineage>
        <taxon>Bacteria</taxon>
        <taxon>Pseudomonadati</taxon>
        <taxon>Pseudomonadota</taxon>
        <taxon>Betaproteobacteria</taxon>
        <taxon>Burkholderiales</taxon>
        <taxon>Oxalobacteraceae</taxon>
        <taxon>Herbaspirillum</taxon>
    </lineage>
</organism>
<dbReference type="Proteomes" id="UP001617427">
    <property type="component" value="Unassembled WGS sequence"/>
</dbReference>
<dbReference type="Gene3D" id="1.10.287.950">
    <property type="entry name" value="Methyl-accepting chemotaxis protein"/>
    <property type="match status" value="1"/>
</dbReference>
<comment type="caution">
    <text evidence="8">The sequence shown here is derived from an EMBL/GenBank/DDBJ whole genome shotgun (WGS) entry which is preliminary data.</text>
</comment>
<dbReference type="EMBL" id="JBIUZV010000001">
    <property type="protein sequence ID" value="MFJ3044575.1"/>
    <property type="molecule type" value="Genomic_DNA"/>
</dbReference>
<dbReference type="Pfam" id="PF00672">
    <property type="entry name" value="HAMP"/>
    <property type="match status" value="1"/>
</dbReference>
<feature type="transmembrane region" description="Helical" evidence="5">
    <location>
        <begin position="23"/>
        <end position="44"/>
    </location>
</feature>
<evidence type="ECO:0000256" key="5">
    <source>
        <dbReference type="SAM" id="Phobius"/>
    </source>
</evidence>
<keyword evidence="3" id="KW-0807">Transducer</keyword>
<feature type="coiled-coil region" evidence="4">
    <location>
        <begin position="615"/>
        <end position="653"/>
    </location>
</feature>
<dbReference type="CDD" id="cd06225">
    <property type="entry name" value="HAMP"/>
    <property type="match status" value="1"/>
</dbReference>
<dbReference type="SMART" id="SM00304">
    <property type="entry name" value="HAMP"/>
    <property type="match status" value="1"/>
</dbReference>
<keyword evidence="1" id="KW-0488">Methylation</keyword>
<feature type="domain" description="HAMP" evidence="7">
    <location>
        <begin position="358"/>
        <end position="410"/>
    </location>
</feature>
<dbReference type="InterPro" id="IPR004090">
    <property type="entry name" value="Chemotax_Me-accpt_rcpt"/>
</dbReference>
<dbReference type="PANTHER" id="PTHR43531:SF14">
    <property type="entry name" value="METHYL-ACCEPTING CHEMOTAXIS PROTEIN I-RELATED"/>
    <property type="match status" value="1"/>
</dbReference>
<gene>
    <name evidence="8" type="ORF">ACIPEN_01980</name>
</gene>
<proteinExistence type="inferred from homology"/>
<dbReference type="SMART" id="SM00283">
    <property type="entry name" value="MA"/>
    <property type="match status" value="1"/>
</dbReference>
<protein>
    <submittedName>
        <fullName evidence="8">Cache 3/Cache 2 fusion domain-containing protein</fullName>
    </submittedName>
</protein>